<comment type="caution">
    <text evidence="3">The sequence shown here is derived from an EMBL/GenBank/DDBJ whole genome shotgun (WGS) entry which is preliminary data.</text>
</comment>
<proteinExistence type="predicted"/>
<dbReference type="SUPFAM" id="SSF53474">
    <property type="entry name" value="alpha/beta-Hydrolases"/>
    <property type="match status" value="1"/>
</dbReference>
<keyword evidence="2" id="KW-0812">Transmembrane</keyword>
<feature type="compositionally biased region" description="Gly residues" evidence="1">
    <location>
        <begin position="91"/>
        <end position="102"/>
    </location>
</feature>
<dbReference type="RefSeq" id="WP_344554274.1">
    <property type="nucleotide sequence ID" value="NZ_BAAANS010000030.1"/>
</dbReference>
<name>A0ABN2X8N7_9ACTN</name>
<feature type="region of interest" description="Disordered" evidence="1">
    <location>
        <begin position="81"/>
        <end position="107"/>
    </location>
</feature>
<feature type="transmembrane region" description="Helical" evidence="2">
    <location>
        <begin position="38"/>
        <end position="60"/>
    </location>
</feature>
<evidence type="ECO:0000313" key="4">
    <source>
        <dbReference type="Proteomes" id="UP001500897"/>
    </source>
</evidence>
<dbReference type="PANTHER" id="PTHR48098:SF1">
    <property type="entry name" value="DIACYLGLYCEROL ACYLTRANSFERASE_MYCOLYLTRANSFERASE AG85A"/>
    <property type="match status" value="1"/>
</dbReference>
<sequence>MQLTGTPFLLLTIVLVPVSIVAALLLWGRVRGPKPFQVLSRIVMLLFCQITAVMTVFVMVNNANLIYGSWDDLLGTGNHVRAVPNLQTGPDGSGGPEGGGPGNDAQRPKVLQQFKPVDDPKVPDDVRTTDLKGEVSGVDGEVLVWLPPQYDDPAYKDKTFPVVELLPGWPGSSKTWFGTLKVSEQLKPMMRSGQVAPFILVSPRTNLLGDNTDTGCADVPGKVNADAWLSRDVPQMVLDNFRADPAADRWAVAGYSAGAHCAAKLALEHPNRYRAGVSLSGYNDPGVEEKSLTAQDPHLREVSNPLNILRSAKTPPKTALYVSGNKGDGLEAGEALKAAAKPPTAVTVQETSGAHSSDVWKPMVPGVFTWLTGVIPVQH</sequence>
<dbReference type="InterPro" id="IPR000801">
    <property type="entry name" value="Esterase-like"/>
</dbReference>
<feature type="transmembrane region" description="Helical" evidence="2">
    <location>
        <begin position="6"/>
        <end position="26"/>
    </location>
</feature>
<dbReference type="Proteomes" id="UP001500897">
    <property type="component" value="Unassembled WGS sequence"/>
</dbReference>
<dbReference type="InterPro" id="IPR029058">
    <property type="entry name" value="AB_hydrolase_fold"/>
</dbReference>
<keyword evidence="2" id="KW-1133">Transmembrane helix</keyword>
<organism evidence="3 4">
    <name type="scientific">Kitasatospora saccharophila</name>
    <dbReference type="NCBI Taxonomy" id="407973"/>
    <lineage>
        <taxon>Bacteria</taxon>
        <taxon>Bacillati</taxon>
        <taxon>Actinomycetota</taxon>
        <taxon>Actinomycetes</taxon>
        <taxon>Kitasatosporales</taxon>
        <taxon>Streptomycetaceae</taxon>
        <taxon>Kitasatospora</taxon>
    </lineage>
</organism>
<dbReference type="PANTHER" id="PTHR48098">
    <property type="entry name" value="ENTEROCHELIN ESTERASE-RELATED"/>
    <property type="match status" value="1"/>
</dbReference>
<evidence type="ECO:0000256" key="2">
    <source>
        <dbReference type="SAM" id="Phobius"/>
    </source>
</evidence>
<evidence type="ECO:0000256" key="1">
    <source>
        <dbReference type="SAM" id="MobiDB-lite"/>
    </source>
</evidence>
<dbReference type="EMBL" id="BAAANS010000030">
    <property type="protein sequence ID" value="GAA2106433.1"/>
    <property type="molecule type" value="Genomic_DNA"/>
</dbReference>
<dbReference type="Gene3D" id="3.40.50.1820">
    <property type="entry name" value="alpha/beta hydrolase"/>
    <property type="match status" value="1"/>
</dbReference>
<keyword evidence="4" id="KW-1185">Reference proteome</keyword>
<keyword evidence="2" id="KW-0472">Membrane</keyword>
<dbReference type="InterPro" id="IPR050583">
    <property type="entry name" value="Mycobacterial_A85_antigen"/>
</dbReference>
<evidence type="ECO:0000313" key="3">
    <source>
        <dbReference type="EMBL" id="GAA2106433.1"/>
    </source>
</evidence>
<protein>
    <recommendedName>
        <fullName evidence="5">Esterase</fullName>
    </recommendedName>
</protein>
<reference evidence="3 4" key="1">
    <citation type="journal article" date="2019" name="Int. J. Syst. Evol. Microbiol.">
        <title>The Global Catalogue of Microorganisms (GCM) 10K type strain sequencing project: providing services to taxonomists for standard genome sequencing and annotation.</title>
        <authorList>
            <consortium name="The Broad Institute Genomics Platform"/>
            <consortium name="The Broad Institute Genome Sequencing Center for Infectious Disease"/>
            <person name="Wu L."/>
            <person name="Ma J."/>
        </authorList>
    </citation>
    <scope>NUCLEOTIDE SEQUENCE [LARGE SCALE GENOMIC DNA]</scope>
    <source>
        <strain evidence="3 4">JCM 14559</strain>
    </source>
</reference>
<dbReference type="Pfam" id="PF00756">
    <property type="entry name" value="Esterase"/>
    <property type="match status" value="1"/>
</dbReference>
<accession>A0ABN2X8N7</accession>
<evidence type="ECO:0008006" key="5">
    <source>
        <dbReference type="Google" id="ProtNLM"/>
    </source>
</evidence>
<gene>
    <name evidence="3" type="ORF">GCM10009759_44660</name>
</gene>